<name>A0A1J4JKB6_9EUKA</name>
<keyword evidence="2" id="KW-0040">ANK repeat</keyword>
<comment type="caution">
    <text evidence="3">The sequence shown here is derived from an EMBL/GenBank/DDBJ whole genome shotgun (WGS) entry which is preliminary data.</text>
</comment>
<evidence type="ECO:0000256" key="2">
    <source>
        <dbReference type="ARBA" id="ARBA00023043"/>
    </source>
</evidence>
<evidence type="ECO:0000313" key="3">
    <source>
        <dbReference type="EMBL" id="OHS98013.1"/>
    </source>
</evidence>
<dbReference type="PANTHER" id="PTHR24198">
    <property type="entry name" value="ANKYRIN REPEAT AND PROTEIN KINASE DOMAIN-CONTAINING PROTEIN"/>
    <property type="match status" value="1"/>
</dbReference>
<dbReference type="SUPFAM" id="SSF48403">
    <property type="entry name" value="Ankyrin repeat"/>
    <property type="match status" value="1"/>
</dbReference>
<reference evidence="3" key="1">
    <citation type="submission" date="2016-10" db="EMBL/GenBank/DDBJ databases">
        <authorList>
            <person name="Benchimol M."/>
            <person name="Almeida L.G."/>
            <person name="Vasconcelos A.T."/>
            <person name="Perreira-Neves A."/>
            <person name="Rosa I.A."/>
            <person name="Tasca T."/>
            <person name="Bogo M.R."/>
            <person name="de Souza W."/>
        </authorList>
    </citation>
    <scope>NUCLEOTIDE SEQUENCE [LARGE SCALE GENOMIC DNA]</scope>
    <source>
        <strain evidence="3">K</strain>
    </source>
</reference>
<evidence type="ECO:0000256" key="1">
    <source>
        <dbReference type="ARBA" id="ARBA00022737"/>
    </source>
</evidence>
<keyword evidence="4" id="KW-1185">Reference proteome</keyword>
<gene>
    <name evidence="3" type="ORF">TRFO_35704</name>
</gene>
<dbReference type="InterPro" id="IPR002110">
    <property type="entry name" value="Ankyrin_rpt"/>
</dbReference>
<sequence length="1391" mass="163310">MYVVSELSKKLEILPLVEDSSRFIHDFESMAIDIDSNYCIVEPVETLFGWLKNIRQIGVKETRDLFLESIWITSECNVHEMISYFIQFIENYISFNPEMFQLCVLFHEMEYEMTKEFLQIHQFFPIMIHKITTKIRYTLSICSFLYLLMENKYLQMESIQFKIDYLDFNVMDLNEKILHLFNCLWIYPNIFRGTNIDSAIQTHYLSHPEKTLFFYYKNFIKELDIDKFIKYKKEMIPNDSFAQTIRNDNFIVLQTMLGTSNLTVNEQISISIFDDFKNLSLIDYSAYHGSLNCFNFLLLNQAKIDWETFSCAVASGSIEIIRKIYQHLNSQENLQQQESEVLFKYPFYAHSYRRIHFGSFQSNFPQYNDYKKNNMILSIIITISFHQNNIFDWLFDELNGCFPKFSDQNEMFRMAVENCNIYAIIRLINDGFNIKYHFENQQIEKMSMKRGYDKIFHFLCAINLSSFEKLYYNCSIPCNNLFASYGSLELMKYTIKHLKNVTNKDIIDAFTISVSNGFFDTAKYLSQKWGKIIFDYYNVCFIDEIDELILESMKKTLNNNMIKYLIDFFHKYPIRKSFLFLVKSNNKTIAQYLTELLLKNKNRFDFTELFIESAISQSEDIFHFFCEQQIFIDFEQVLKSAKSIVETENLNIISNLIDVLNEEEKERFISETIESIRCMNNQHLVDYLIKQNFKLYKNDLPITIFSSDTNENLEIIKLFLQRNKKIFFPNLSSSFRGIVLDFIQQKSEKILKNEIKWHYYGSNKDPLISAICYSDFEIAKILLDFYLESKSSCFLQIIDSFKKILDKLNQNTDLYSKFKPLLKSILTVQNIDINYGSSKTILQIACSHQDHEFVSFLLLYPRIDVNYDPHSDFKNVPLMFAIRKECVKLVELLLKHPFIDVNFCSFKRKGSTPLAKSIIQLTKNKNDEHYKTNMEITKLLLNHPSVDVNSCLLDKTRNTLLIFAIQNHAIEVVDILLENRNVDVNIHNKNGSTAFLESIISKQENIAKKVISHHNFHPDSYVLAKAYSLCILNHDEGMFGDLFTYSLFDVNQKIQLNKTDIDTDIMVSESIYQGYVTPLIVGGICQDMKNIEKIIHHHTFNATKSLSFKALIESIKTDNVAVFQLLFPIQTFVTSSETVPKRVLQNKMKILLKEAMTNQNHNILNYILSNKIFQIEENDFLSTFIDSIGNIDQMKLIFKYHKIDLSKTSTEISYFQQMKIICGNPNAFEILSFLLENGANPNIHFTPSEFPVQFLIENKLKDLLKLFIDSGKVYMNQSLVYFQKTYLHLAAAEKDSSILKIFLNNEIIDVNIEDVHGETPLFDAVRVANIENIKLLFQHPKLNYKKQNHKGDTVFDIKKKISKKKNCKDSTYLLESKSKEELLELLISLVK</sequence>
<dbReference type="Proteomes" id="UP000179807">
    <property type="component" value="Unassembled WGS sequence"/>
</dbReference>
<dbReference type="Gene3D" id="1.25.40.20">
    <property type="entry name" value="Ankyrin repeat-containing domain"/>
    <property type="match status" value="2"/>
</dbReference>
<organism evidence="3 4">
    <name type="scientific">Tritrichomonas foetus</name>
    <dbReference type="NCBI Taxonomy" id="1144522"/>
    <lineage>
        <taxon>Eukaryota</taxon>
        <taxon>Metamonada</taxon>
        <taxon>Parabasalia</taxon>
        <taxon>Tritrichomonadida</taxon>
        <taxon>Tritrichomonadidae</taxon>
        <taxon>Tritrichomonas</taxon>
    </lineage>
</organism>
<dbReference type="EMBL" id="MLAK01001081">
    <property type="protein sequence ID" value="OHS98013.1"/>
    <property type="molecule type" value="Genomic_DNA"/>
</dbReference>
<dbReference type="GeneID" id="94845111"/>
<keyword evidence="1" id="KW-0677">Repeat</keyword>
<dbReference type="PANTHER" id="PTHR24198:SF165">
    <property type="entry name" value="ANKYRIN REPEAT-CONTAINING PROTEIN-RELATED"/>
    <property type="match status" value="1"/>
</dbReference>
<dbReference type="SMART" id="SM00248">
    <property type="entry name" value="ANK"/>
    <property type="match status" value="13"/>
</dbReference>
<proteinExistence type="predicted"/>
<accession>A0A1J4JKB6</accession>
<dbReference type="OrthoDB" id="539213at2759"/>
<dbReference type="SUPFAM" id="SSF140860">
    <property type="entry name" value="Pseudo ankyrin repeat-like"/>
    <property type="match status" value="1"/>
</dbReference>
<dbReference type="VEuPathDB" id="TrichDB:TRFO_35704"/>
<dbReference type="Pfam" id="PF12796">
    <property type="entry name" value="Ank_2"/>
    <property type="match status" value="3"/>
</dbReference>
<dbReference type="RefSeq" id="XP_068351150.1">
    <property type="nucleotide sequence ID" value="XM_068510407.1"/>
</dbReference>
<dbReference type="InterPro" id="IPR036770">
    <property type="entry name" value="Ankyrin_rpt-contain_sf"/>
</dbReference>
<protein>
    <submittedName>
        <fullName evidence="3">Uncharacterized protein</fullName>
    </submittedName>
</protein>
<evidence type="ECO:0000313" key="4">
    <source>
        <dbReference type="Proteomes" id="UP000179807"/>
    </source>
</evidence>